<proteinExistence type="predicted"/>
<keyword evidence="3" id="KW-1185">Reference proteome</keyword>
<organism evidence="2 3">
    <name type="scientific">Silicimonas algicola</name>
    <dbReference type="NCBI Taxonomy" id="1826607"/>
    <lineage>
        <taxon>Bacteria</taxon>
        <taxon>Pseudomonadati</taxon>
        <taxon>Pseudomonadota</taxon>
        <taxon>Alphaproteobacteria</taxon>
        <taxon>Rhodobacterales</taxon>
        <taxon>Paracoccaceae</taxon>
    </lineage>
</organism>
<feature type="signal peptide" evidence="1">
    <location>
        <begin position="1"/>
        <end position="20"/>
    </location>
</feature>
<name>A0A316GDR1_9RHOB</name>
<accession>A0A316GDR1</accession>
<evidence type="ECO:0008006" key="4">
    <source>
        <dbReference type="Google" id="ProtNLM"/>
    </source>
</evidence>
<dbReference type="EMBL" id="QGGV01000002">
    <property type="protein sequence ID" value="PWK57520.1"/>
    <property type="molecule type" value="Genomic_DNA"/>
</dbReference>
<evidence type="ECO:0000256" key="1">
    <source>
        <dbReference type="SAM" id="SignalP"/>
    </source>
</evidence>
<gene>
    <name evidence="2" type="ORF">C8D95_102163</name>
</gene>
<protein>
    <recommendedName>
        <fullName evidence="4">Transferrin-binding protein B C-lobe/N-lobe beta barrel domain-containing protein</fullName>
    </recommendedName>
</protein>
<evidence type="ECO:0000313" key="2">
    <source>
        <dbReference type="EMBL" id="PWK57520.1"/>
    </source>
</evidence>
<dbReference type="Proteomes" id="UP000245390">
    <property type="component" value="Unassembled WGS sequence"/>
</dbReference>
<evidence type="ECO:0000313" key="3">
    <source>
        <dbReference type="Proteomes" id="UP000245390"/>
    </source>
</evidence>
<comment type="caution">
    <text evidence="2">The sequence shown here is derived from an EMBL/GenBank/DDBJ whole genome shotgun (WGS) entry which is preliminary data.</text>
</comment>
<feature type="chain" id="PRO_5016385967" description="Transferrin-binding protein B C-lobe/N-lobe beta barrel domain-containing protein" evidence="1">
    <location>
        <begin position="21"/>
        <end position="208"/>
    </location>
</feature>
<keyword evidence="1" id="KW-0732">Signal</keyword>
<sequence>MWGEYIMRPVLICLACGALAACGGGGDAVKLPGPGAFNEMIIDFNNLNRRALDERIPVVVQPTGEATWEGVMVLDTEPGPGTPGQLHYGTTFALIDFDAGTIDGEASGFYYYDEALGGMAVPASGIITYDAAAIQYDADGTPLIMGGALGLQGGPEVAVNTGSSDISGTFVGTERINTGIPTSPEYFIAEGEMVFADGTRLPTRFVDH</sequence>
<dbReference type="AlphaFoldDB" id="A0A316GDR1"/>
<reference evidence="2 3" key="1">
    <citation type="submission" date="2018-05" db="EMBL/GenBank/DDBJ databases">
        <title>Genomic Encyclopedia of Type Strains, Phase IV (KMG-IV): sequencing the most valuable type-strain genomes for metagenomic binning, comparative biology and taxonomic classification.</title>
        <authorList>
            <person name="Goeker M."/>
        </authorList>
    </citation>
    <scope>NUCLEOTIDE SEQUENCE [LARGE SCALE GENOMIC DNA]</scope>
    <source>
        <strain evidence="2 3">DSM 103371</strain>
    </source>
</reference>